<keyword evidence="4 5" id="KW-0472">Membrane</keyword>
<feature type="transmembrane region" description="Helical" evidence="5">
    <location>
        <begin position="113"/>
        <end position="134"/>
    </location>
</feature>
<feature type="transmembrane region" description="Helical" evidence="5">
    <location>
        <begin position="77"/>
        <end position="101"/>
    </location>
</feature>
<proteinExistence type="predicted"/>
<feature type="transmembrane region" description="Helical" evidence="5">
    <location>
        <begin position="192"/>
        <end position="209"/>
    </location>
</feature>
<comment type="subcellular location">
    <subcellularLocation>
        <location evidence="1">Membrane</location>
        <topology evidence="1">Multi-pass membrane protein</topology>
    </subcellularLocation>
</comment>
<dbReference type="Gene3D" id="3.30.750.24">
    <property type="entry name" value="STAS domain"/>
    <property type="match status" value="1"/>
</dbReference>
<dbReference type="GO" id="GO:0055085">
    <property type="term" value="P:transmembrane transport"/>
    <property type="evidence" value="ECO:0007669"/>
    <property type="project" value="InterPro"/>
</dbReference>
<keyword evidence="3 5" id="KW-1133">Transmembrane helix</keyword>
<keyword evidence="2 5" id="KW-0812">Transmembrane</keyword>
<dbReference type="InterPro" id="IPR002645">
    <property type="entry name" value="STAS_dom"/>
</dbReference>
<name>A0A7F5RC60_AGRPL</name>
<dbReference type="Pfam" id="PF00916">
    <property type="entry name" value="Sulfate_transp"/>
    <property type="match status" value="1"/>
</dbReference>
<dbReference type="InterPro" id="IPR011547">
    <property type="entry name" value="SLC26A/SulP_dom"/>
</dbReference>
<organism evidence="7 8">
    <name type="scientific">Agrilus planipennis</name>
    <name type="common">Emerald ash borer</name>
    <name type="synonym">Agrilus marcopoli</name>
    <dbReference type="NCBI Taxonomy" id="224129"/>
    <lineage>
        <taxon>Eukaryota</taxon>
        <taxon>Metazoa</taxon>
        <taxon>Ecdysozoa</taxon>
        <taxon>Arthropoda</taxon>
        <taxon>Hexapoda</taxon>
        <taxon>Insecta</taxon>
        <taxon>Pterygota</taxon>
        <taxon>Neoptera</taxon>
        <taxon>Endopterygota</taxon>
        <taxon>Coleoptera</taxon>
        <taxon>Polyphaga</taxon>
        <taxon>Elateriformia</taxon>
        <taxon>Buprestoidea</taxon>
        <taxon>Buprestidae</taxon>
        <taxon>Agrilinae</taxon>
        <taxon>Agrilus</taxon>
    </lineage>
</organism>
<feature type="domain" description="STAS" evidence="6">
    <location>
        <begin position="474"/>
        <end position="551"/>
    </location>
</feature>
<protein>
    <submittedName>
        <fullName evidence="8">Sodium-independent sulfate anion transporter isoform X1</fullName>
    </submittedName>
</protein>
<dbReference type="RefSeq" id="XP_025833561.1">
    <property type="nucleotide sequence ID" value="XM_025977776.1"/>
</dbReference>
<reference evidence="8" key="1">
    <citation type="submission" date="2025-08" db="UniProtKB">
        <authorList>
            <consortium name="RefSeq"/>
        </authorList>
    </citation>
    <scope>IDENTIFICATION</scope>
    <source>
        <tissue evidence="8">Entire body</tissue>
    </source>
</reference>
<evidence type="ECO:0000256" key="1">
    <source>
        <dbReference type="ARBA" id="ARBA00004141"/>
    </source>
</evidence>
<dbReference type="InterPro" id="IPR036513">
    <property type="entry name" value="STAS_dom_sf"/>
</dbReference>
<dbReference type="SUPFAM" id="SSF52091">
    <property type="entry name" value="SpoIIaa-like"/>
    <property type="match status" value="1"/>
</dbReference>
<evidence type="ECO:0000313" key="8">
    <source>
        <dbReference type="RefSeq" id="XP_025833561.1"/>
    </source>
</evidence>
<evidence type="ECO:0000256" key="2">
    <source>
        <dbReference type="ARBA" id="ARBA00022692"/>
    </source>
</evidence>
<dbReference type="OrthoDB" id="288203at2759"/>
<feature type="transmembrane region" description="Helical" evidence="5">
    <location>
        <begin position="368"/>
        <end position="389"/>
    </location>
</feature>
<dbReference type="InterPro" id="IPR001902">
    <property type="entry name" value="SLC26A/SulP_fam"/>
</dbReference>
<sequence length="591" mass="65028">MVKLCNKNLSCDVNLKVRLKRHVPIIDWLPSYTVNKLFHDLLAGLTVALTEVPQSLAYAAIAGLDLHYGLYSGYMGIFVYLLFGSCKDINVGPTGLLSLMIQPSVQTMGADGAVLMTLISGIIIFTMGILHLGFVVEFFSYPVIAGFTSAAAIQTGSAQLRSLLGISGQGSEFLDSWITVIENIRKVRIGDTILGICTVVFLLVVKYVCSSGSSKSDPQKTKTQNVMSLFFWLFSLTRYALAVIFGAVLAFTLSQYDRMPFVLTGNVERGLPGFSVPNFGTTYNNETFSFIQMISNYDSSIVFIPMISILEHISIAKAFAQGKTIDGTQEMLALGMCNIASSFVRSMPITGSFTRTAVNNQSGVKTTFAGFFTGCLVLMSLGFITSFFYYIPKATLAAVVISAMVNLVEFKAVPILWRSKKTDVIPFLVTLLTSLLWNLEYGIIVGIVVNIFFILYKSARPSIKIETKLVGDINVYLVEPTTNLQFPSAEFLKESVLAQCDASISFIIIDGKNMESIDATVAKNLKALIDNLKIRKQTIIFWNFREKVVKVCINLDKSMDGYFFQGSLSNVIEEFQGANPNQKRGNDLDQA</sequence>
<dbReference type="PROSITE" id="PS50801">
    <property type="entry name" value="STAS"/>
    <property type="match status" value="1"/>
</dbReference>
<feature type="transmembrane region" description="Helical" evidence="5">
    <location>
        <begin position="331"/>
        <end position="348"/>
    </location>
</feature>
<dbReference type="CDD" id="cd07042">
    <property type="entry name" value="STAS_SulP_like_sulfate_transporter"/>
    <property type="match status" value="1"/>
</dbReference>
<dbReference type="Proteomes" id="UP000192223">
    <property type="component" value="Unplaced"/>
</dbReference>
<dbReference type="Pfam" id="PF01740">
    <property type="entry name" value="STAS"/>
    <property type="match status" value="1"/>
</dbReference>
<evidence type="ECO:0000256" key="5">
    <source>
        <dbReference type="SAM" id="Phobius"/>
    </source>
</evidence>
<dbReference type="GO" id="GO:0016020">
    <property type="term" value="C:membrane"/>
    <property type="evidence" value="ECO:0007669"/>
    <property type="project" value="UniProtKB-SubCell"/>
</dbReference>
<feature type="transmembrane region" description="Helical" evidence="5">
    <location>
        <begin position="229"/>
        <end position="253"/>
    </location>
</feature>
<dbReference type="PANTHER" id="PTHR11814">
    <property type="entry name" value="SULFATE TRANSPORTER"/>
    <property type="match status" value="1"/>
</dbReference>
<dbReference type="FunCoup" id="A0A7F5RC60">
    <property type="interactions" value="48"/>
</dbReference>
<dbReference type="InParanoid" id="A0A7F5RC60"/>
<dbReference type="AlphaFoldDB" id="A0A7F5RC60"/>
<dbReference type="KEGG" id="apln:108737615"/>
<feature type="transmembrane region" description="Helical" evidence="5">
    <location>
        <begin position="396"/>
        <end position="417"/>
    </location>
</feature>
<evidence type="ECO:0000313" key="7">
    <source>
        <dbReference type="Proteomes" id="UP000192223"/>
    </source>
</evidence>
<dbReference type="GeneID" id="108737615"/>
<evidence type="ECO:0000256" key="4">
    <source>
        <dbReference type="ARBA" id="ARBA00023136"/>
    </source>
</evidence>
<feature type="transmembrane region" description="Helical" evidence="5">
    <location>
        <begin position="437"/>
        <end position="456"/>
    </location>
</feature>
<keyword evidence="7" id="KW-1185">Reference proteome</keyword>
<evidence type="ECO:0000256" key="3">
    <source>
        <dbReference type="ARBA" id="ARBA00022989"/>
    </source>
</evidence>
<accession>A0A7F5RC60</accession>
<evidence type="ECO:0000259" key="6">
    <source>
        <dbReference type="PROSITE" id="PS50801"/>
    </source>
</evidence>
<gene>
    <name evidence="8" type="primary">LOC108737615</name>
</gene>